<dbReference type="AlphaFoldDB" id="A0A7J6N7J7"/>
<feature type="region of interest" description="Disordered" evidence="3">
    <location>
        <begin position="883"/>
        <end position="924"/>
    </location>
</feature>
<protein>
    <submittedName>
        <fullName evidence="5">Ras- protein Rab-30</fullName>
    </submittedName>
</protein>
<dbReference type="InterPro" id="IPR027417">
    <property type="entry name" value="P-loop_NTPase"/>
</dbReference>
<feature type="compositionally biased region" description="Polar residues" evidence="3">
    <location>
        <begin position="897"/>
        <end position="909"/>
    </location>
</feature>
<dbReference type="PANTHER" id="PTHR24073">
    <property type="entry name" value="DRAB5-RELATED"/>
    <property type="match status" value="1"/>
</dbReference>
<evidence type="ECO:0000256" key="3">
    <source>
        <dbReference type="SAM" id="MobiDB-lite"/>
    </source>
</evidence>
<name>A0A7J6N7J7_PEROL</name>
<keyword evidence="4" id="KW-0812">Transmembrane</keyword>
<dbReference type="InterPro" id="IPR001806">
    <property type="entry name" value="Small_GTPase"/>
</dbReference>
<evidence type="ECO:0000256" key="1">
    <source>
        <dbReference type="ARBA" id="ARBA00022741"/>
    </source>
</evidence>
<keyword evidence="1" id="KW-0547">Nucleotide-binding</keyword>
<accession>A0A7J6N7J7</accession>
<dbReference type="EMBL" id="JABANP010000727">
    <property type="protein sequence ID" value="KAF4679497.1"/>
    <property type="molecule type" value="Genomic_DNA"/>
</dbReference>
<dbReference type="Proteomes" id="UP000541610">
    <property type="component" value="Unassembled WGS sequence"/>
</dbReference>
<keyword evidence="2" id="KW-0342">GTP-binding</keyword>
<evidence type="ECO:0000313" key="5">
    <source>
        <dbReference type="EMBL" id="KAF4679497.1"/>
    </source>
</evidence>
<comment type="caution">
    <text evidence="5">The sequence shown here is derived from an EMBL/GenBank/DDBJ whole genome shotgun (WGS) entry which is preliminary data.</text>
</comment>
<keyword evidence="4" id="KW-0472">Membrane</keyword>
<dbReference type="GO" id="GO:0005525">
    <property type="term" value="F:GTP binding"/>
    <property type="evidence" value="ECO:0007669"/>
    <property type="project" value="UniProtKB-KW"/>
</dbReference>
<proteinExistence type="predicted"/>
<feature type="compositionally biased region" description="Basic and acidic residues" evidence="3">
    <location>
        <begin position="911"/>
        <end position="924"/>
    </location>
</feature>
<evidence type="ECO:0000256" key="2">
    <source>
        <dbReference type="ARBA" id="ARBA00023134"/>
    </source>
</evidence>
<organism evidence="5 6">
    <name type="scientific">Perkinsus olseni</name>
    <name type="common">Perkinsus atlanticus</name>
    <dbReference type="NCBI Taxonomy" id="32597"/>
    <lineage>
        <taxon>Eukaryota</taxon>
        <taxon>Sar</taxon>
        <taxon>Alveolata</taxon>
        <taxon>Perkinsozoa</taxon>
        <taxon>Perkinsea</taxon>
        <taxon>Perkinsida</taxon>
        <taxon>Perkinsidae</taxon>
        <taxon>Perkinsus</taxon>
    </lineage>
</organism>
<dbReference type="Gene3D" id="3.40.50.300">
    <property type="entry name" value="P-loop containing nucleotide triphosphate hydrolases"/>
    <property type="match status" value="1"/>
</dbReference>
<gene>
    <name evidence="5" type="primary">RAB30</name>
    <name evidence="5" type="ORF">FOZ60_014974</name>
</gene>
<keyword evidence="4" id="KW-1133">Transmembrane helix</keyword>
<sequence>MVHPHKETATIPNFPPLKARGDLSRVVNPPESVCDGRVIVVGNSGVGKTKLVSLLRKLLSERNTTFPEELLKRKHPIAHYFIPGKATIGVDYVPLTLRRGNEQKTIGVWDCGGYSGFTEIRGELYKESDLVIFCYNIHDKHSYIALEGWMKEVASFAPKIMMSKQSIVLEKNSKSRLVQPPFKLQIDMSSFKILDDFRRAARERQAERILSAHTIPKKFPVTEEAVAGHVDSRINQHPLYATTSALVGKDRPMQHQLAERYFPMNNDFTNKFTDLRPRCVFLCGPLCLAVRPLQFLPAMKPPAGLLSPFTLTFLLIVNLICYCTALTASHGLSTTRPSSEPVKLKSTLRDRGRSLHVIVERVVDAGDDIAVNFDLLVEATSNIQNEYLCQLPNSTELFAQAGYQFLEVDPSQGNEEVQVTACERADKNGSGTVPPLPEQPQALAFGCSAFEATSSIAPNQLCMDEGRMAYDYFRSPVPAGFDSRCNCQQATRCKNGESWPVDKAGNTYPGRTAASAWWEATRDDEWKYETAVCTTTGCSCWLACTQEEYDPCKGEFKGDGQLTVNQVNQYLYDGYPLPPTHGGASASAESATKPQFRMRYRLSGYSDMKAAVADANRIRKLAPGLGASVQSAFEAAADVALTAENSIELLEVDSPVSNGNDQSLLGIFTYVGILPSAFESCASNMAGSTFNGDNKNTHVAVENGANEVKVYTEVSAGGDREGSADRMEILITGSLLTSCASPASINTADIPMLESRQAPQPTAAPAKKNPALPWYAWLLIAIGIVLVIAACVYVWWILASRRKQRENRLKLSDEADGDGCCSERGLVPGIAPATGYVDDDADTATVTGIGSISTHARLPSSATHRASPVDVPTAVVSVNPDGSLTPRLPLAPKNPVAKSSSSLITTTPDTGGHRDSTRSHEAPY</sequence>
<evidence type="ECO:0000256" key="4">
    <source>
        <dbReference type="SAM" id="Phobius"/>
    </source>
</evidence>
<dbReference type="Pfam" id="PF00071">
    <property type="entry name" value="Ras"/>
    <property type="match status" value="1"/>
</dbReference>
<dbReference type="GO" id="GO:0003924">
    <property type="term" value="F:GTPase activity"/>
    <property type="evidence" value="ECO:0007669"/>
    <property type="project" value="InterPro"/>
</dbReference>
<reference evidence="5 6" key="1">
    <citation type="submission" date="2020-04" db="EMBL/GenBank/DDBJ databases">
        <title>Perkinsus olseni comparative genomics.</title>
        <authorList>
            <person name="Bogema D.R."/>
        </authorList>
    </citation>
    <scope>NUCLEOTIDE SEQUENCE [LARGE SCALE GENOMIC DNA]</scope>
    <source>
        <strain evidence="5">00978-12</strain>
    </source>
</reference>
<feature type="transmembrane region" description="Helical" evidence="4">
    <location>
        <begin position="774"/>
        <end position="798"/>
    </location>
</feature>
<dbReference type="OrthoDB" id="438029at2759"/>
<dbReference type="SUPFAM" id="SSF52540">
    <property type="entry name" value="P-loop containing nucleoside triphosphate hydrolases"/>
    <property type="match status" value="1"/>
</dbReference>
<evidence type="ECO:0000313" key="6">
    <source>
        <dbReference type="Proteomes" id="UP000541610"/>
    </source>
</evidence>